<dbReference type="Proteomes" id="UP001152797">
    <property type="component" value="Unassembled WGS sequence"/>
</dbReference>
<feature type="transmembrane region" description="Helical" evidence="2">
    <location>
        <begin position="94"/>
        <end position="116"/>
    </location>
</feature>
<keyword evidence="2" id="KW-0812">Transmembrane</keyword>
<feature type="region of interest" description="Disordered" evidence="1">
    <location>
        <begin position="151"/>
        <end position="177"/>
    </location>
</feature>
<evidence type="ECO:0000256" key="1">
    <source>
        <dbReference type="SAM" id="MobiDB-lite"/>
    </source>
</evidence>
<dbReference type="EMBL" id="CAMXCT020006613">
    <property type="protein sequence ID" value="CAL1170352.1"/>
    <property type="molecule type" value="Genomic_DNA"/>
</dbReference>
<reference evidence="4" key="2">
    <citation type="submission" date="2024-04" db="EMBL/GenBank/DDBJ databases">
        <authorList>
            <person name="Chen Y."/>
            <person name="Shah S."/>
            <person name="Dougan E. K."/>
            <person name="Thang M."/>
            <person name="Chan C."/>
        </authorList>
    </citation>
    <scope>NUCLEOTIDE SEQUENCE [LARGE SCALE GENOMIC DNA]</scope>
</reference>
<sequence length="177" mass="19642">MVRGVRALRIGWRRPFGVLLKFILVLFVPSLLAPALDFSFSGAKHSLVGGAWERSTRETKVTRFSDLSPAAEASREAATEAIKAVPFTSAPGDLFGGAVQILIIPFFVGVFIVYLVTVFKPDAILTDDQMVEYKKAEKQYFLEKRGAVKDPDAPAEMNRAQRRAARSLKGKRRVRSE</sequence>
<accession>A0A9P1GM26</accession>
<keyword evidence="2" id="KW-1133">Transmembrane helix</keyword>
<keyword evidence="5" id="KW-1185">Reference proteome</keyword>
<feature type="compositionally biased region" description="Basic residues" evidence="1">
    <location>
        <begin position="160"/>
        <end position="177"/>
    </location>
</feature>
<dbReference type="OrthoDB" id="426084at2759"/>
<reference evidence="3" key="1">
    <citation type="submission" date="2022-10" db="EMBL/GenBank/DDBJ databases">
        <authorList>
            <person name="Chen Y."/>
            <person name="Dougan E. K."/>
            <person name="Chan C."/>
            <person name="Rhodes N."/>
            <person name="Thang M."/>
        </authorList>
    </citation>
    <scope>NUCLEOTIDE SEQUENCE</scope>
</reference>
<protein>
    <submittedName>
        <fullName evidence="3">Uncharacterized protein</fullName>
    </submittedName>
</protein>
<gene>
    <name evidence="3" type="ORF">C1SCF055_LOCUS41657</name>
</gene>
<proteinExistence type="predicted"/>
<organism evidence="3">
    <name type="scientific">Cladocopium goreaui</name>
    <dbReference type="NCBI Taxonomy" id="2562237"/>
    <lineage>
        <taxon>Eukaryota</taxon>
        <taxon>Sar</taxon>
        <taxon>Alveolata</taxon>
        <taxon>Dinophyceae</taxon>
        <taxon>Suessiales</taxon>
        <taxon>Symbiodiniaceae</taxon>
        <taxon>Cladocopium</taxon>
    </lineage>
</organism>
<name>A0A9P1GM26_9DINO</name>
<dbReference type="EMBL" id="CAMXCT010006613">
    <property type="protein sequence ID" value="CAI4016977.1"/>
    <property type="molecule type" value="Genomic_DNA"/>
</dbReference>
<evidence type="ECO:0000313" key="4">
    <source>
        <dbReference type="EMBL" id="CAL1170352.1"/>
    </source>
</evidence>
<feature type="transmembrane region" description="Helical" evidence="2">
    <location>
        <begin position="16"/>
        <end position="36"/>
    </location>
</feature>
<dbReference type="AlphaFoldDB" id="A0A9P1GM26"/>
<evidence type="ECO:0000256" key="2">
    <source>
        <dbReference type="SAM" id="Phobius"/>
    </source>
</evidence>
<keyword evidence="2" id="KW-0472">Membrane</keyword>
<dbReference type="EMBL" id="CAMXCT030006613">
    <property type="protein sequence ID" value="CAL4804289.1"/>
    <property type="molecule type" value="Genomic_DNA"/>
</dbReference>
<evidence type="ECO:0000313" key="5">
    <source>
        <dbReference type="Proteomes" id="UP001152797"/>
    </source>
</evidence>
<evidence type="ECO:0000313" key="3">
    <source>
        <dbReference type="EMBL" id="CAI4016977.1"/>
    </source>
</evidence>
<comment type="caution">
    <text evidence="3">The sequence shown here is derived from an EMBL/GenBank/DDBJ whole genome shotgun (WGS) entry which is preliminary data.</text>
</comment>